<feature type="region of interest" description="Disordered" evidence="1">
    <location>
        <begin position="80"/>
        <end position="136"/>
    </location>
</feature>
<dbReference type="Proteomes" id="UP000664521">
    <property type="component" value="Unassembled WGS sequence"/>
</dbReference>
<feature type="domain" description="DUF7905" evidence="2">
    <location>
        <begin position="413"/>
        <end position="715"/>
    </location>
</feature>
<dbReference type="Pfam" id="PF25482">
    <property type="entry name" value="DUF7905"/>
    <property type="match status" value="1"/>
</dbReference>
<accession>A0A8H3ES79</accession>
<reference evidence="3" key="1">
    <citation type="submission" date="2021-03" db="EMBL/GenBank/DDBJ databases">
        <authorList>
            <person name="Tagirdzhanova G."/>
        </authorList>
    </citation>
    <scope>NUCLEOTIDE SEQUENCE</scope>
</reference>
<comment type="caution">
    <text evidence="3">The sequence shown here is derived from an EMBL/GenBank/DDBJ whole genome shotgun (WGS) entry which is preliminary data.</text>
</comment>
<dbReference type="EMBL" id="CAJPDS010000009">
    <property type="protein sequence ID" value="CAF9910683.1"/>
    <property type="molecule type" value="Genomic_DNA"/>
</dbReference>
<organism evidence="3 4">
    <name type="scientific">Heterodermia speciosa</name>
    <dbReference type="NCBI Taxonomy" id="116794"/>
    <lineage>
        <taxon>Eukaryota</taxon>
        <taxon>Fungi</taxon>
        <taxon>Dikarya</taxon>
        <taxon>Ascomycota</taxon>
        <taxon>Pezizomycotina</taxon>
        <taxon>Lecanoromycetes</taxon>
        <taxon>OSLEUM clade</taxon>
        <taxon>Lecanoromycetidae</taxon>
        <taxon>Caliciales</taxon>
        <taxon>Physciaceae</taxon>
        <taxon>Heterodermia</taxon>
    </lineage>
</organism>
<evidence type="ECO:0000256" key="1">
    <source>
        <dbReference type="SAM" id="MobiDB-lite"/>
    </source>
</evidence>
<dbReference type="InterPro" id="IPR057227">
    <property type="entry name" value="DUF7905"/>
</dbReference>
<sequence>MKKIYEKENAKEWQLNTSNEQPKESDSDLESSVAGPSAGLAQNRFAPIAAATLPPRPSDRLANQPSKPIPRAAAIPVHQPPKARVRPTIHRPANPSRNIPIRERPRAAVQPTKSPQRLLPGHVPHKPELPKITFSNKNDNASKAAYRHGKLQNETFTFMAPGAKVELNRAKMYARLEEIGVRFGSFIRPPQNLRDRTLLIWGNEKQVAETIIELKHWLSLSEEEIRGTRETMLVKAVDDRFGKVGELIEKQDRELDRKIKRTAEMQSYQKDPVDGQRFEFQGYFLWPAKEVKPEYLLGSNCEAFDPIRTYNHSHIVWESQLSCFKILSNSEPAVQDAIRRIEGTIREFAARSSTTYAFNVVYLPEASGMQEDIKMLPGPPLNGSTKPSMIPILTGPCLSGNALTAFRTEREELVLDNRRKIQKSLGKIMERLPCFRGRLRMRVNFGRFILDNIRWPAGAPTIPYTEFVDIIANTATITGVVTRDLQYQGAHEALVHRCTGSRGAFEPVGMARDSVAEVFPAYTGRFTFRTPATGNVTLEVELTRRLDGESTYEVSKTQWTKNDVMETISPFDVNLVHLTGGCSCKLQVSHGTTVDDTRITPRMADFESSLAYQAPPSEIRPEATGCKVFKHAFNMPYESFEQKTALRFQHKDHSAWIFEFARYDTFSPNVNTASSKTQWGASFWSTEWDNILAENDNLEIGQAAKWEPKLARFFPVSGQTKVLGVDGFQDFLDKVQDVTNMLDEVKA</sequence>
<feature type="compositionally biased region" description="Basic and acidic residues" evidence="1">
    <location>
        <begin position="1"/>
        <end position="11"/>
    </location>
</feature>
<proteinExistence type="predicted"/>
<gene>
    <name evidence="3" type="ORF">HETSPECPRED_010146</name>
</gene>
<dbReference type="AlphaFoldDB" id="A0A8H3ES79"/>
<evidence type="ECO:0000313" key="3">
    <source>
        <dbReference type="EMBL" id="CAF9910683.1"/>
    </source>
</evidence>
<dbReference type="OrthoDB" id="4739136at2759"/>
<protein>
    <recommendedName>
        <fullName evidence="2">DUF7905 domain-containing protein</fullName>
    </recommendedName>
</protein>
<evidence type="ECO:0000313" key="4">
    <source>
        <dbReference type="Proteomes" id="UP000664521"/>
    </source>
</evidence>
<name>A0A8H3ES79_9LECA</name>
<feature type="region of interest" description="Disordered" evidence="1">
    <location>
        <begin position="1"/>
        <end position="67"/>
    </location>
</feature>
<evidence type="ECO:0000259" key="2">
    <source>
        <dbReference type="Pfam" id="PF25482"/>
    </source>
</evidence>
<keyword evidence="4" id="KW-1185">Reference proteome</keyword>